<dbReference type="Proteomes" id="UP001177023">
    <property type="component" value="Unassembled WGS sequence"/>
</dbReference>
<organism evidence="1 2">
    <name type="scientific">Mesorhabditis spiculigera</name>
    <dbReference type="NCBI Taxonomy" id="96644"/>
    <lineage>
        <taxon>Eukaryota</taxon>
        <taxon>Metazoa</taxon>
        <taxon>Ecdysozoa</taxon>
        <taxon>Nematoda</taxon>
        <taxon>Chromadorea</taxon>
        <taxon>Rhabditida</taxon>
        <taxon>Rhabditina</taxon>
        <taxon>Rhabditomorpha</taxon>
        <taxon>Rhabditoidea</taxon>
        <taxon>Rhabditidae</taxon>
        <taxon>Mesorhabditinae</taxon>
        <taxon>Mesorhabditis</taxon>
    </lineage>
</organism>
<dbReference type="Pfam" id="PF14625">
    <property type="entry name" value="Lustrin_cystein"/>
    <property type="match status" value="1"/>
</dbReference>
<feature type="non-terminal residue" evidence="1">
    <location>
        <position position="274"/>
    </location>
</feature>
<gene>
    <name evidence="1" type="ORF">MSPICULIGERA_LOCUS22358</name>
</gene>
<dbReference type="Gene3D" id="3.90.280.10">
    <property type="entry name" value="PEBP-like"/>
    <property type="match status" value="1"/>
</dbReference>
<evidence type="ECO:0000313" key="1">
    <source>
        <dbReference type="EMBL" id="CAJ0584299.1"/>
    </source>
</evidence>
<sequence>MMTRALIGQPSKPHACHPEGMRCPKGHNEQCQFSFRSFRYVCCEDRADEDPPECPRYHDTLLTLCDGRENACPRGFKCLGSRQDEKIRLCCRSNPSLKYPEPATTFKDKKIVPKFLPTAPKAVAQVKFGNHSILTGELFGAEELERLENEPMIEIPQWDKDTLYTVVLFDISAPDPVYVRWLAVNVPIVEGVITINSKARIVEVYDAPHGGDKPSGMHVLVLAVYSQKDVWNGKTIGKFDPVGLNIGAWIRQNGEMIEQEPVAGNFYAYMTTLA</sequence>
<keyword evidence="2" id="KW-1185">Reference proteome</keyword>
<proteinExistence type="predicted"/>
<dbReference type="SUPFAM" id="SSF49777">
    <property type="entry name" value="PEBP-like"/>
    <property type="match status" value="1"/>
</dbReference>
<dbReference type="EMBL" id="CATQJA010002691">
    <property type="protein sequence ID" value="CAJ0584299.1"/>
    <property type="molecule type" value="Genomic_DNA"/>
</dbReference>
<comment type="caution">
    <text evidence="1">The sequence shown here is derived from an EMBL/GenBank/DDBJ whole genome shotgun (WGS) entry which is preliminary data.</text>
</comment>
<dbReference type="InterPro" id="IPR036610">
    <property type="entry name" value="PEBP-like_sf"/>
</dbReference>
<protein>
    <submittedName>
        <fullName evidence="1">Uncharacterized protein</fullName>
    </submittedName>
</protein>
<accession>A0AA36GAT9</accession>
<dbReference type="InterPro" id="IPR028150">
    <property type="entry name" value="Lustrin_cystein"/>
</dbReference>
<dbReference type="AlphaFoldDB" id="A0AA36GAT9"/>
<reference evidence="1" key="1">
    <citation type="submission" date="2023-06" db="EMBL/GenBank/DDBJ databases">
        <authorList>
            <person name="Delattre M."/>
        </authorList>
    </citation>
    <scope>NUCLEOTIDE SEQUENCE</scope>
    <source>
        <strain evidence="1">AF72</strain>
    </source>
</reference>
<evidence type="ECO:0000313" key="2">
    <source>
        <dbReference type="Proteomes" id="UP001177023"/>
    </source>
</evidence>
<name>A0AA36GAT9_9BILA</name>